<comment type="catalytic activity">
    <reaction evidence="13">
        <text>sn-glycerol 3-phosphate + NAD(+) = dihydroxyacetone phosphate + NADH + H(+)</text>
        <dbReference type="Rhea" id="RHEA:11092"/>
        <dbReference type="ChEBI" id="CHEBI:15378"/>
        <dbReference type="ChEBI" id="CHEBI:57540"/>
        <dbReference type="ChEBI" id="CHEBI:57597"/>
        <dbReference type="ChEBI" id="CHEBI:57642"/>
        <dbReference type="ChEBI" id="CHEBI:57945"/>
        <dbReference type="EC" id="1.1.1.94"/>
    </reaction>
</comment>
<evidence type="ECO:0000256" key="8">
    <source>
        <dbReference type="ARBA" id="ARBA00023264"/>
    </source>
</evidence>
<dbReference type="GO" id="GO:0047952">
    <property type="term" value="F:glycerol-3-phosphate dehydrogenase [NAD(P)+] activity"/>
    <property type="evidence" value="ECO:0007669"/>
    <property type="project" value="UniProtKB-UniRule"/>
</dbReference>
<dbReference type="GO" id="GO:0005975">
    <property type="term" value="P:carbohydrate metabolic process"/>
    <property type="evidence" value="ECO:0007669"/>
    <property type="project" value="InterPro"/>
</dbReference>
<dbReference type="GO" id="GO:0008654">
    <property type="term" value="P:phospholipid biosynthetic process"/>
    <property type="evidence" value="ECO:0007669"/>
    <property type="project" value="UniProtKB-KW"/>
</dbReference>
<evidence type="ECO:0000313" key="21">
    <source>
        <dbReference type="Proteomes" id="UP000823912"/>
    </source>
</evidence>
<keyword evidence="13" id="KW-0547">Nucleotide-binding</keyword>
<dbReference type="PRINTS" id="PR00077">
    <property type="entry name" value="GPDHDRGNASE"/>
</dbReference>
<keyword evidence="13" id="KW-0963">Cytoplasm</keyword>
<feature type="active site" description="Proton acceptor" evidence="13 14">
    <location>
        <position position="189"/>
    </location>
</feature>
<feature type="binding site" evidence="13">
    <location>
        <position position="106"/>
    </location>
    <ligand>
        <name>sn-glycerol 3-phosphate</name>
        <dbReference type="ChEBI" id="CHEBI:57597"/>
    </ligand>
</feature>
<feature type="binding site" evidence="13">
    <location>
        <position position="32"/>
    </location>
    <ligand>
        <name>NADPH</name>
        <dbReference type="ChEBI" id="CHEBI:57783"/>
    </ligand>
</feature>
<reference evidence="20" key="1">
    <citation type="submission" date="2020-10" db="EMBL/GenBank/DDBJ databases">
        <authorList>
            <person name="Gilroy R."/>
        </authorList>
    </citation>
    <scope>NUCLEOTIDE SEQUENCE</scope>
    <source>
        <strain evidence="20">ChiSjej5B23-6657</strain>
    </source>
</reference>
<evidence type="ECO:0000256" key="1">
    <source>
        <dbReference type="ARBA" id="ARBA00011009"/>
    </source>
</evidence>
<dbReference type="PROSITE" id="PS00957">
    <property type="entry name" value="NAD_G3PDH"/>
    <property type="match status" value="1"/>
</dbReference>
<evidence type="ECO:0000259" key="18">
    <source>
        <dbReference type="Pfam" id="PF01210"/>
    </source>
</evidence>
<dbReference type="InterPro" id="IPR013328">
    <property type="entry name" value="6PGD_dom2"/>
</dbReference>
<dbReference type="PANTHER" id="PTHR11728:SF1">
    <property type="entry name" value="GLYCEROL-3-PHOSPHATE DEHYDROGENASE [NAD(+)] 2, CHLOROPLASTIC"/>
    <property type="match status" value="1"/>
</dbReference>
<dbReference type="EC" id="1.1.1.94" evidence="10 13"/>
<protein>
    <recommendedName>
        <fullName evidence="11 13">Glycerol-3-phosphate dehydrogenase [NAD(P)+]</fullName>
        <ecNumber evidence="10 13">1.1.1.94</ecNumber>
    </recommendedName>
    <alternativeName>
        <fullName evidence="13">NAD(P)(+)-dependent glycerol-3-phosphate dehydrogenase</fullName>
    </alternativeName>
    <alternativeName>
        <fullName evidence="12 13">NAD(P)H-dependent dihydroxyacetone-phosphate reductase</fullName>
    </alternativeName>
</protein>
<dbReference type="Proteomes" id="UP000823912">
    <property type="component" value="Unassembled WGS sequence"/>
</dbReference>
<evidence type="ECO:0000256" key="11">
    <source>
        <dbReference type="ARBA" id="ARBA00069372"/>
    </source>
</evidence>
<dbReference type="HAMAP" id="MF_00394">
    <property type="entry name" value="NAD_Glyc3P_dehydrog"/>
    <property type="match status" value="1"/>
</dbReference>
<dbReference type="GO" id="GO:0046167">
    <property type="term" value="P:glycerol-3-phosphate biosynthetic process"/>
    <property type="evidence" value="ECO:0007669"/>
    <property type="project" value="UniProtKB-UniRule"/>
</dbReference>
<evidence type="ECO:0000256" key="16">
    <source>
        <dbReference type="PIRSR" id="PIRSR000114-3"/>
    </source>
</evidence>
<keyword evidence="4 13" id="KW-0560">Oxidoreductase</keyword>
<feature type="binding site" evidence="16">
    <location>
        <begin position="8"/>
        <end position="13"/>
    </location>
    <ligand>
        <name>NAD(+)</name>
        <dbReference type="ChEBI" id="CHEBI:57540"/>
    </ligand>
</feature>
<evidence type="ECO:0000256" key="17">
    <source>
        <dbReference type="RuleBase" id="RU000437"/>
    </source>
</evidence>
<feature type="binding site" evidence="13">
    <location>
        <position position="277"/>
    </location>
    <ligand>
        <name>NADPH</name>
        <dbReference type="ChEBI" id="CHEBI:57783"/>
    </ligand>
</feature>
<evidence type="ECO:0000256" key="12">
    <source>
        <dbReference type="ARBA" id="ARBA00080511"/>
    </source>
</evidence>
<evidence type="ECO:0000256" key="3">
    <source>
        <dbReference type="ARBA" id="ARBA00022857"/>
    </source>
</evidence>
<keyword evidence="7 13" id="KW-0594">Phospholipid biosynthesis</keyword>
<name>A0A9D1JAY3_9FIRM</name>
<evidence type="ECO:0000259" key="19">
    <source>
        <dbReference type="Pfam" id="PF07479"/>
    </source>
</evidence>
<dbReference type="Gene3D" id="3.40.50.720">
    <property type="entry name" value="NAD(P)-binding Rossmann-like Domain"/>
    <property type="match status" value="1"/>
</dbReference>
<proteinExistence type="inferred from homology"/>
<feature type="binding site" evidence="13">
    <location>
        <position position="253"/>
    </location>
    <ligand>
        <name>sn-glycerol 3-phosphate</name>
        <dbReference type="ChEBI" id="CHEBI:57597"/>
    </ligand>
</feature>
<dbReference type="GO" id="GO:0046168">
    <property type="term" value="P:glycerol-3-phosphate catabolic process"/>
    <property type="evidence" value="ECO:0007669"/>
    <property type="project" value="InterPro"/>
</dbReference>
<dbReference type="AlphaFoldDB" id="A0A9D1JAY3"/>
<dbReference type="Gene3D" id="1.10.1040.10">
    <property type="entry name" value="N-(1-d-carboxylethyl)-l-norvaline Dehydrogenase, domain 2"/>
    <property type="match status" value="1"/>
</dbReference>
<feature type="domain" description="Glycerol-3-phosphate dehydrogenase NAD-dependent N-terminal" evidence="18">
    <location>
        <begin position="4"/>
        <end position="158"/>
    </location>
</feature>
<dbReference type="InterPro" id="IPR006109">
    <property type="entry name" value="G3P_DH_NAD-dep_C"/>
</dbReference>
<dbReference type="SUPFAM" id="SSF48179">
    <property type="entry name" value="6-phosphogluconate dehydrogenase C-terminal domain-like"/>
    <property type="match status" value="1"/>
</dbReference>
<feature type="binding site" evidence="13">
    <location>
        <position position="12"/>
    </location>
    <ligand>
        <name>NADPH</name>
        <dbReference type="ChEBI" id="CHEBI:57783"/>
    </ligand>
</feature>
<dbReference type="InterPro" id="IPR006168">
    <property type="entry name" value="G3P_DH_NAD-dep"/>
</dbReference>
<keyword evidence="2 13" id="KW-0444">Lipid biosynthesis</keyword>
<feature type="binding site" evidence="13">
    <location>
        <position position="138"/>
    </location>
    <ligand>
        <name>NADPH</name>
        <dbReference type="ChEBI" id="CHEBI:57783"/>
    </ligand>
</feature>
<comment type="similarity">
    <text evidence="1 13 17">Belongs to the NAD-dependent glycerol-3-phosphate dehydrogenase family.</text>
</comment>
<comment type="function">
    <text evidence="13">Catalyzes the reduction of the glycolytic intermediate dihydroxyacetone phosphate (DHAP) to sn-glycerol 3-phosphate (G3P), the key precursor for phospholipid synthesis.</text>
</comment>
<evidence type="ECO:0000313" key="20">
    <source>
        <dbReference type="EMBL" id="HIR70773.1"/>
    </source>
</evidence>
<evidence type="ECO:0000256" key="4">
    <source>
        <dbReference type="ARBA" id="ARBA00023002"/>
    </source>
</evidence>
<feature type="binding site" evidence="13">
    <location>
        <position position="253"/>
    </location>
    <ligand>
        <name>NADPH</name>
        <dbReference type="ChEBI" id="CHEBI:57783"/>
    </ligand>
</feature>
<feature type="domain" description="Glycerol-3-phosphate dehydrogenase NAD-dependent C-terminal" evidence="19">
    <location>
        <begin position="178"/>
        <end position="318"/>
    </location>
</feature>
<comment type="catalytic activity">
    <reaction evidence="9">
        <text>sn-glycerol 3-phosphate + NADP(+) = dihydroxyacetone phosphate + NADPH + H(+)</text>
        <dbReference type="Rhea" id="RHEA:11096"/>
        <dbReference type="ChEBI" id="CHEBI:15378"/>
        <dbReference type="ChEBI" id="CHEBI:57597"/>
        <dbReference type="ChEBI" id="CHEBI:57642"/>
        <dbReference type="ChEBI" id="CHEBI:57783"/>
        <dbReference type="ChEBI" id="CHEBI:58349"/>
        <dbReference type="EC" id="1.1.1.94"/>
    </reaction>
    <physiologicalReaction direction="right-to-left" evidence="9">
        <dbReference type="Rhea" id="RHEA:11098"/>
    </physiologicalReaction>
</comment>
<dbReference type="SUPFAM" id="SSF51735">
    <property type="entry name" value="NAD(P)-binding Rossmann-fold domains"/>
    <property type="match status" value="1"/>
</dbReference>
<evidence type="ECO:0000256" key="2">
    <source>
        <dbReference type="ARBA" id="ARBA00022516"/>
    </source>
</evidence>
<feature type="binding site" evidence="13">
    <location>
        <position position="279"/>
    </location>
    <ligand>
        <name>NADPH</name>
        <dbReference type="ChEBI" id="CHEBI:57783"/>
    </ligand>
</feature>
<dbReference type="NCBIfam" id="NF000942">
    <property type="entry name" value="PRK00094.1-4"/>
    <property type="match status" value="1"/>
</dbReference>
<dbReference type="GO" id="GO:0051287">
    <property type="term" value="F:NAD binding"/>
    <property type="evidence" value="ECO:0007669"/>
    <property type="project" value="InterPro"/>
</dbReference>
<feature type="binding site" evidence="13">
    <location>
        <position position="11"/>
    </location>
    <ligand>
        <name>NADPH</name>
        <dbReference type="ChEBI" id="CHEBI:57783"/>
    </ligand>
</feature>
<comment type="caution">
    <text evidence="20">The sequence shown here is derived from an EMBL/GenBank/DDBJ whole genome shotgun (WGS) entry which is preliminary data.</text>
</comment>
<feature type="binding site" evidence="13">
    <location>
        <position position="242"/>
    </location>
    <ligand>
        <name>sn-glycerol 3-phosphate</name>
        <dbReference type="ChEBI" id="CHEBI:57597"/>
    </ligand>
</feature>
<dbReference type="FunFam" id="1.10.1040.10:FF:000001">
    <property type="entry name" value="Glycerol-3-phosphate dehydrogenase [NAD(P)+]"/>
    <property type="match status" value="1"/>
</dbReference>
<feature type="binding site" evidence="16">
    <location>
        <position position="253"/>
    </location>
    <ligand>
        <name>NAD(+)</name>
        <dbReference type="ChEBI" id="CHEBI:57540"/>
    </ligand>
</feature>
<keyword evidence="8 13" id="KW-1208">Phospholipid metabolism</keyword>
<feature type="binding site" evidence="13">
    <location>
        <position position="134"/>
    </location>
    <ligand>
        <name>sn-glycerol 3-phosphate</name>
        <dbReference type="ChEBI" id="CHEBI:57597"/>
    </ligand>
</feature>
<evidence type="ECO:0000256" key="9">
    <source>
        <dbReference type="ARBA" id="ARBA00052716"/>
    </source>
</evidence>
<dbReference type="PIRSF" id="PIRSF000114">
    <property type="entry name" value="Glycerol-3-P_dh"/>
    <property type="match status" value="1"/>
</dbReference>
<comment type="caution">
    <text evidence="13">Lacks conserved residue(s) required for the propagation of feature annotation.</text>
</comment>
<comment type="pathway">
    <text evidence="13">Membrane lipid metabolism; glycerophospholipid metabolism.</text>
</comment>
<keyword evidence="5 13" id="KW-0520">NAD</keyword>
<evidence type="ECO:0000256" key="7">
    <source>
        <dbReference type="ARBA" id="ARBA00023209"/>
    </source>
</evidence>
<dbReference type="InterPro" id="IPR008927">
    <property type="entry name" value="6-PGluconate_DH-like_C_sf"/>
</dbReference>
<dbReference type="PANTHER" id="PTHR11728">
    <property type="entry name" value="GLYCEROL-3-PHOSPHATE DEHYDROGENASE"/>
    <property type="match status" value="1"/>
</dbReference>
<feature type="binding site" evidence="13">
    <location>
        <position position="33"/>
    </location>
    <ligand>
        <name>NADPH</name>
        <dbReference type="ChEBI" id="CHEBI:57783"/>
    </ligand>
</feature>
<dbReference type="EMBL" id="DVHM01000094">
    <property type="protein sequence ID" value="HIR70773.1"/>
    <property type="molecule type" value="Genomic_DNA"/>
</dbReference>
<dbReference type="Pfam" id="PF07479">
    <property type="entry name" value="NAD_Gly3P_dh_C"/>
    <property type="match status" value="1"/>
</dbReference>
<keyword evidence="6 13" id="KW-0443">Lipid metabolism</keyword>
<dbReference type="InterPro" id="IPR036291">
    <property type="entry name" value="NAD(P)-bd_dom_sf"/>
</dbReference>
<dbReference type="GO" id="GO:0006650">
    <property type="term" value="P:glycerophospholipid metabolic process"/>
    <property type="evidence" value="ECO:0007669"/>
    <property type="project" value="UniProtKB-UniRule"/>
</dbReference>
<feature type="binding site" evidence="16">
    <location>
        <position position="138"/>
    </location>
    <ligand>
        <name>NAD(+)</name>
        <dbReference type="ChEBI" id="CHEBI:57540"/>
    </ligand>
</feature>
<reference evidence="20" key="2">
    <citation type="journal article" date="2021" name="PeerJ">
        <title>Extensive microbial diversity within the chicken gut microbiome revealed by metagenomics and culture.</title>
        <authorList>
            <person name="Gilroy R."/>
            <person name="Ravi A."/>
            <person name="Getino M."/>
            <person name="Pursley I."/>
            <person name="Horton D.L."/>
            <person name="Alikhan N.F."/>
            <person name="Baker D."/>
            <person name="Gharbi K."/>
            <person name="Hall N."/>
            <person name="Watson M."/>
            <person name="Adriaenssens E.M."/>
            <person name="Foster-Nyarko E."/>
            <person name="Jarju S."/>
            <person name="Secka A."/>
            <person name="Antonio M."/>
            <person name="Oren A."/>
            <person name="Chaudhuri R.R."/>
            <person name="La Ragione R."/>
            <person name="Hildebrand F."/>
            <person name="Pallen M.J."/>
        </authorList>
    </citation>
    <scope>NUCLEOTIDE SEQUENCE</scope>
    <source>
        <strain evidence="20">ChiSjej5B23-6657</strain>
    </source>
</reference>
<feature type="binding site" evidence="13">
    <location>
        <position position="136"/>
    </location>
    <ligand>
        <name>sn-glycerol 3-phosphate</name>
        <dbReference type="ChEBI" id="CHEBI:57597"/>
    </ligand>
</feature>
<evidence type="ECO:0000256" key="10">
    <source>
        <dbReference type="ARBA" id="ARBA00066687"/>
    </source>
</evidence>
<gene>
    <name evidence="13" type="primary">gpsA</name>
    <name evidence="20" type="ORF">IAA55_05790</name>
</gene>
<feature type="binding site" evidence="13">
    <location>
        <position position="254"/>
    </location>
    <ligand>
        <name>sn-glycerol 3-phosphate</name>
        <dbReference type="ChEBI" id="CHEBI:57597"/>
    </ligand>
</feature>
<dbReference type="FunFam" id="3.40.50.720:FF:000019">
    <property type="entry name" value="Glycerol-3-phosphate dehydrogenase [NAD(P)+]"/>
    <property type="match status" value="1"/>
</dbReference>
<dbReference type="InterPro" id="IPR011128">
    <property type="entry name" value="G3P_DH_NAD-dep_N"/>
</dbReference>
<evidence type="ECO:0000256" key="14">
    <source>
        <dbReference type="PIRSR" id="PIRSR000114-1"/>
    </source>
</evidence>
<feature type="binding site" evidence="13">
    <location>
        <position position="252"/>
    </location>
    <ligand>
        <name>sn-glycerol 3-phosphate</name>
        <dbReference type="ChEBI" id="CHEBI:57597"/>
    </ligand>
</feature>
<organism evidence="20 21">
    <name type="scientific">Candidatus Pullilachnospira gallistercoris</name>
    <dbReference type="NCBI Taxonomy" id="2840911"/>
    <lineage>
        <taxon>Bacteria</taxon>
        <taxon>Bacillati</taxon>
        <taxon>Bacillota</taxon>
        <taxon>Clostridia</taxon>
        <taxon>Lachnospirales</taxon>
        <taxon>Lachnospiraceae</taxon>
        <taxon>Lachnospiraceae incertae sedis</taxon>
        <taxon>Candidatus Pullilachnospira</taxon>
    </lineage>
</organism>
<feature type="binding site" evidence="15">
    <location>
        <position position="106"/>
    </location>
    <ligand>
        <name>substrate</name>
    </ligand>
</feature>
<dbReference type="GO" id="GO:0005829">
    <property type="term" value="C:cytosol"/>
    <property type="evidence" value="ECO:0007669"/>
    <property type="project" value="TreeGrafter"/>
</dbReference>
<feature type="binding site" evidence="13">
    <location>
        <position position="106"/>
    </location>
    <ligand>
        <name>NADPH</name>
        <dbReference type="ChEBI" id="CHEBI:57783"/>
    </ligand>
</feature>
<feature type="binding site" evidence="13">
    <location>
        <position position="189"/>
    </location>
    <ligand>
        <name>sn-glycerol 3-phosphate</name>
        <dbReference type="ChEBI" id="CHEBI:57597"/>
    </ligand>
</feature>
<sequence length="335" mass="35620">MAHIAVLGAGSWGTALAVLLCRNGHSVTLWSHRKEHADSMRKTGINEKSFPGIRLPETLTYTSDIEEAVSGRDLVLFVVPSTALRETAGKAATCLKREQLICCASKGIEEGTLLTQCGILEEILPDNAISVLSGPSHAEEVIDGLPTVVVAGSADRSAAERIQEIFMNRTFRVYTSPDVQGIEIGAALKNVIALAAGMSDGLGYGDNAKAALITRGIKEISALAVAMGGRQETLSGLAGTGDLIVTCSSRHSRNRRAGMLIGQGMSAKEAMAEVNMVVEGVYSTRSALALGEKYQVCLPIIEQVYEVIFCGKNVQQAVTELMERDPKAEVEAACW</sequence>
<feature type="binding site" evidence="15">
    <location>
        <begin position="253"/>
        <end position="254"/>
    </location>
    <ligand>
        <name>substrate</name>
    </ligand>
</feature>
<comment type="subcellular location">
    <subcellularLocation>
        <location evidence="13">Cytoplasm</location>
    </subcellularLocation>
</comment>
<dbReference type="Pfam" id="PF01210">
    <property type="entry name" value="NAD_Gly3P_dh_N"/>
    <property type="match status" value="1"/>
</dbReference>
<evidence type="ECO:0000256" key="15">
    <source>
        <dbReference type="PIRSR" id="PIRSR000114-2"/>
    </source>
</evidence>
<evidence type="ECO:0000256" key="13">
    <source>
        <dbReference type="HAMAP-Rule" id="MF_00394"/>
    </source>
</evidence>
<evidence type="ECO:0000256" key="6">
    <source>
        <dbReference type="ARBA" id="ARBA00023098"/>
    </source>
</evidence>
<accession>A0A9D1JAY3</accession>
<dbReference type="NCBIfam" id="NF000940">
    <property type="entry name" value="PRK00094.1-2"/>
    <property type="match status" value="1"/>
</dbReference>
<keyword evidence="3 13" id="KW-0521">NADP</keyword>
<evidence type="ECO:0000256" key="5">
    <source>
        <dbReference type="ARBA" id="ARBA00023027"/>
    </source>
</evidence>